<feature type="signal peptide" evidence="1">
    <location>
        <begin position="1"/>
        <end position="15"/>
    </location>
</feature>
<dbReference type="EMBL" id="KB206527">
    <property type="protein sequence ID" value="ELP90192.1"/>
    <property type="molecule type" value="Genomic_DNA"/>
</dbReference>
<evidence type="ECO:0000313" key="3">
    <source>
        <dbReference type="Proteomes" id="UP000014680"/>
    </source>
</evidence>
<gene>
    <name evidence="2" type="ORF">EIN_482360</name>
</gene>
<reference evidence="2 3" key="1">
    <citation type="submission" date="2012-10" db="EMBL/GenBank/DDBJ databases">
        <authorList>
            <person name="Zafar N."/>
            <person name="Inman J."/>
            <person name="Hall N."/>
            <person name="Lorenzi H."/>
            <person name="Caler E."/>
        </authorList>
    </citation>
    <scope>NUCLEOTIDE SEQUENCE [LARGE SCALE GENOMIC DNA]</scope>
    <source>
        <strain evidence="2 3">IP1</strain>
    </source>
</reference>
<organism evidence="2 3">
    <name type="scientific">Entamoeba invadens IP1</name>
    <dbReference type="NCBI Taxonomy" id="370355"/>
    <lineage>
        <taxon>Eukaryota</taxon>
        <taxon>Amoebozoa</taxon>
        <taxon>Evosea</taxon>
        <taxon>Archamoebae</taxon>
        <taxon>Mastigamoebida</taxon>
        <taxon>Entamoebidae</taxon>
        <taxon>Entamoeba</taxon>
    </lineage>
</organism>
<feature type="chain" id="PRO_5013266303" description="Laminin G domain-containing protein" evidence="1">
    <location>
        <begin position="16"/>
        <end position="376"/>
    </location>
</feature>
<name>A0A0A1UD16_ENTIV</name>
<dbReference type="OMA" id="QWCENDG"/>
<dbReference type="RefSeq" id="XP_004256963.1">
    <property type="nucleotide sequence ID" value="XM_004256915.1"/>
</dbReference>
<dbReference type="AlphaFoldDB" id="A0A0A1UD16"/>
<dbReference type="Proteomes" id="UP000014680">
    <property type="component" value="Unassembled WGS sequence"/>
</dbReference>
<evidence type="ECO:0008006" key="4">
    <source>
        <dbReference type="Google" id="ProtNLM"/>
    </source>
</evidence>
<protein>
    <recommendedName>
        <fullName evidence="4">Laminin G domain-containing protein</fullName>
    </recommendedName>
</protein>
<evidence type="ECO:0000256" key="1">
    <source>
        <dbReference type="SAM" id="SignalP"/>
    </source>
</evidence>
<sequence length="376" mass="43893">MILIVVSILLYNVSAAKQWCENDGVIQYADNVNCVESSEWNINDITFKFTASCCTTQTKTFNDYGDESSDEKRFSFLSDGIVLKTLFFQLTNKNKNITIWDGKRTEGIFVAFGCFDNQLYCRTSIGQDKLTFIDHHWHGISLFSDIDQYFYIMIYWVGNESPVQLFIDGYVSQHVTLEYMKSSTQSSGIVYSKNRFLFTGNSNENLIVIKNKDGVAKEVCERFGYKRFLFFEKSYKTTYLSYTACTCKSTTHQLLETYDWNYPDCRYNHSLYNLDLTNDVDNEVTIEVQLSSFYSVLFDTNKKYIFTPFNDKITSMIFTHFEMKENIKVEFLIEVFINNLTITSIGNYYFKEGVNIQTVNHNEDFINKILFSVDKN</sequence>
<keyword evidence="3" id="KW-1185">Reference proteome</keyword>
<evidence type="ECO:0000313" key="2">
    <source>
        <dbReference type="EMBL" id="ELP90192.1"/>
    </source>
</evidence>
<accession>A0A0A1UD16</accession>
<dbReference type="VEuPathDB" id="AmoebaDB:EIN_482360"/>
<dbReference type="GeneID" id="14889169"/>
<dbReference type="KEGG" id="eiv:EIN_482360"/>
<keyword evidence="1" id="KW-0732">Signal</keyword>
<proteinExistence type="predicted"/>